<evidence type="ECO:0000313" key="2">
    <source>
        <dbReference type="Proteomes" id="UP000190105"/>
    </source>
</evidence>
<organism evidence="1 2">
    <name type="scientific">Caloramator quimbayensis</name>
    <dbReference type="NCBI Taxonomy" id="1147123"/>
    <lineage>
        <taxon>Bacteria</taxon>
        <taxon>Bacillati</taxon>
        <taxon>Bacillota</taxon>
        <taxon>Clostridia</taxon>
        <taxon>Eubacteriales</taxon>
        <taxon>Clostridiaceae</taxon>
        <taxon>Caloramator</taxon>
    </lineage>
</organism>
<reference evidence="2" key="1">
    <citation type="submission" date="2017-02" db="EMBL/GenBank/DDBJ databases">
        <authorList>
            <person name="Varghese N."/>
            <person name="Submissions S."/>
        </authorList>
    </citation>
    <scope>NUCLEOTIDE SEQUENCE [LARGE SCALE GENOMIC DNA]</scope>
    <source>
        <strain evidence="2">USBA 833</strain>
    </source>
</reference>
<dbReference type="InterPro" id="IPR005370">
    <property type="entry name" value="UPF0180"/>
</dbReference>
<protein>
    <submittedName>
        <fullName evidence="1">PTS system, Lactose/Cellobiose specific IIB subunit</fullName>
    </submittedName>
</protein>
<name>A0A1T4XVG5_9CLOT</name>
<dbReference type="RefSeq" id="WP_179122252.1">
    <property type="nucleotide sequence ID" value="NZ_FUYH01000014.1"/>
</dbReference>
<proteinExistence type="predicted"/>
<gene>
    <name evidence="1" type="ORF">SAMN05443428_1142</name>
</gene>
<dbReference type="Proteomes" id="UP000190105">
    <property type="component" value="Unassembled WGS sequence"/>
</dbReference>
<sequence>MKKKVAIEQNLDNVKEYLEERGIKTEQFSGSQLINSSKISKYDAIIVSGSNKDFLGMEDAKTKVPVIDATGMTPQEIYNNITR</sequence>
<evidence type="ECO:0000313" key="1">
    <source>
        <dbReference type="EMBL" id="SKA93393.1"/>
    </source>
</evidence>
<dbReference type="STRING" id="1147123.SAMN05443428_1142"/>
<dbReference type="Pfam" id="PF03698">
    <property type="entry name" value="UPF0180"/>
    <property type="match status" value="1"/>
</dbReference>
<accession>A0A1T4XVG5</accession>
<keyword evidence="2" id="KW-1185">Reference proteome</keyword>
<dbReference type="EMBL" id="FUYH01000014">
    <property type="protein sequence ID" value="SKA93393.1"/>
    <property type="molecule type" value="Genomic_DNA"/>
</dbReference>
<dbReference type="AlphaFoldDB" id="A0A1T4XVG5"/>